<gene>
    <name evidence="1" type="ORF">BJ138DRAFT_1016289</name>
</gene>
<sequence>MLETSAIEIVDDTTSIFDSKEWIGCGKTYPASNTPSYILTARAALLAIPPSFLPYLPNENLSVLALLQAPLPLQPSVLVQEHAEKCFSMLEPNEDVTCLLTRKIPPGDWIHKLDKALGQAWFDGKISLVDFRYGKESRLPLWTIAYWKEMSIILKKRKIWQSAHQWLSQTSQNRRTPCLAESDSALERMGEMRWGATLRGVARGLGIETLAPLLSEQWLDDDIINMAMNHLNTRTHLHRNISKTTIIAPLQFSANLISADRYPQAQAVALPYMHHYTEIFKSGQRTILYFPAHVNNNHWIALCVDFDQKTLRYGQSVQTWLKKQFGSSFQDEGDTLEHGVQKDQFSCGICVVNAIAHCVFGDELFTHAKRFALRIALFAELVDSQVIGVMIRTENCRSDSEAIVMDPDKTPETEPPISSPSSSTPDLYSDVMDTSADKAMAESAQHPPSSVPHISTTKKRRTSSPKIIPSFQNASTQLISKRLKYAASDDKQLGVVGISRSAKAGQKLKSAMRDGSLKINETRKENYEYTCQLHDQHVKFSYGDQGWQVRHSKCGKWHMQKVPYDTTRFIEHIKKCNAKGRVSMISDWMKKGENTKTPATKMTKKPEPKNSQPSFLPCLGITSDAAPKLPNYLIRTPVHGGGARRPHIVAFEVYGITYKDLDQDQKEYVDTLLRHEQTWTNDRALGRVYATDCKKTVVQPVDGPQRCSSCTAVLISKSFKTALSKPIPSAGNYAFLNKKYRNETLGKIYAKSRGLQALVEEKVWTLRNSLCIRYAIGVLEGKYKDNTVFTGLVEATVLAQERSERGVGLQNFEYTPCFEEFAHMCAITSPEAYRLLSKAIQLPTVRNLQLKRSRTPRFPIGICERTFELAEEYTKKLHYNGPLGLSCDDTKLHPAFRTYWDPIKKCHLLVGGVDEPMVVADPDELQAILRAARDKKATKIHLWCLQIPLPNMAPIIVAAKAIPNNLSASQLAPLSLKLITGLLERNLTVVSYSCDGTEVKRVVQDTLTHAAPYITTYVLPHPCTDQPEIVLKLPTFNGHPVVMIQDSKHALKTARNNLFTGARILSLGNHVRSYCNYGAINFCDNQS</sequence>
<dbReference type="Proteomes" id="UP000790377">
    <property type="component" value="Unassembled WGS sequence"/>
</dbReference>
<reference evidence="1" key="1">
    <citation type="journal article" date="2021" name="New Phytol.">
        <title>Evolutionary innovations through gain and loss of genes in the ectomycorrhizal Boletales.</title>
        <authorList>
            <person name="Wu G."/>
            <person name="Miyauchi S."/>
            <person name="Morin E."/>
            <person name="Kuo A."/>
            <person name="Drula E."/>
            <person name="Varga T."/>
            <person name="Kohler A."/>
            <person name="Feng B."/>
            <person name="Cao Y."/>
            <person name="Lipzen A."/>
            <person name="Daum C."/>
            <person name="Hundley H."/>
            <person name="Pangilinan J."/>
            <person name="Johnson J."/>
            <person name="Barry K."/>
            <person name="LaButti K."/>
            <person name="Ng V."/>
            <person name="Ahrendt S."/>
            <person name="Min B."/>
            <person name="Choi I.G."/>
            <person name="Park H."/>
            <person name="Plett J.M."/>
            <person name="Magnuson J."/>
            <person name="Spatafora J.W."/>
            <person name="Nagy L.G."/>
            <person name="Henrissat B."/>
            <person name="Grigoriev I.V."/>
            <person name="Yang Z.L."/>
            <person name="Xu J."/>
            <person name="Martin F.M."/>
        </authorList>
    </citation>
    <scope>NUCLEOTIDE SEQUENCE</scope>
    <source>
        <strain evidence="1">ATCC 28755</strain>
    </source>
</reference>
<organism evidence="1 2">
    <name type="scientific">Hygrophoropsis aurantiaca</name>
    <dbReference type="NCBI Taxonomy" id="72124"/>
    <lineage>
        <taxon>Eukaryota</taxon>
        <taxon>Fungi</taxon>
        <taxon>Dikarya</taxon>
        <taxon>Basidiomycota</taxon>
        <taxon>Agaricomycotina</taxon>
        <taxon>Agaricomycetes</taxon>
        <taxon>Agaricomycetidae</taxon>
        <taxon>Boletales</taxon>
        <taxon>Coniophorineae</taxon>
        <taxon>Hygrophoropsidaceae</taxon>
        <taxon>Hygrophoropsis</taxon>
    </lineage>
</organism>
<keyword evidence="2" id="KW-1185">Reference proteome</keyword>
<comment type="caution">
    <text evidence="1">The sequence shown here is derived from an EMBL/GenBank/DDBJ whole genome shotgun (WGS) entry which is preliminary data.</text>
</comment>
<evidence type="ECO:0000313" key="1">
    <source>
        <dbReference type="EMBL" id="KAH7906400.1"/>
    </source>
</evidence>
<evidence type="ECO:0000313" key="2">
    <source>
        <dbReference type="Proteomes" id="UP000790377"/>
    </source>
</evidence>
<proteinExistence type="predicted"/>
<dbReference type="EMBL" id="MU268025">
    <property type="protein sequence ID" value="KAH7906400.1"/>
    <property type="molecule type" value="Genomic_DNA"/>
</dbReference>
<accession>A0ACB7ZYS2</accession>
<name>A0ACB7ZYS2_9AGAM</name>
<protein>
    <submittedName>
        <fullName evidence="1">Uncharacterized protein</fullName>
    </submittedName>
</protein>